<accession>A0AA40F1U8</accession>
<reference evidence="2" key="1">
    <citation type="submission" date="2023-06" db="EMBL/GenBank/DDBJ databases">
        <title>Genome-scale phylogeny and comparative genomics of the fungal order Sordariales.</title>
        <authorList>
            <consortium name="Lawrence Berkeley National Laboratory"/>
            <person name="Hensen N."/>
            <person name="Bonometti L."/>
            <person name="Westerberg I."/>
            <person name="Brannstrom I.O."/>
            <person name="Guillou S."/>
            <person name="Cros-Aarteil S."/>
            <person name="Calhoun S."/>
            <person name="Haridas S."/>
            <person name="Kuo A."/>
            <person name="Mondo S."/>
            <person name="Pangilinan J."/>
            <person name="Riley R."/>
            <person name="LaButti K."/>
            <person name="Andreopoulos B."/>
            <person name="Lipzen A."/>
            <person name="Chen C."/>
            <person name="Yanf M."/>
            <person name="Daum C."/>
            <person name="Ng V."/>
            <person name="Clum A."/>
            <person name="Steindorff A."/>
            <person name="Ohm R."/>
            <person name="Martin F."/>
            <person name="Silar P."/>
            <person name="Natvig D."/>
            <person name="Lalanne C."/>
            <person name="Gautier V."/>
            <person name="Ament-velasquez S.L."/>
            <person name="Kruys A."/>
            <person name="Hutchinson M.I."/>
            <person name="Powell A.J."/>
            <person name="Barry K."/>
            <person name="Miller A.N."/>
            <person name="Grigoriev I.V."/>
            <person name="Debuchy R."/>
            <person name="Gladieux P."/>
            <person name="Thoren M.H."/>
            <person name="Johannesson H."/>
        </authorList>
    </citation>
    <scope>NUCLEOTIDE SEQUENCE</scope>
    <source>
        <strain evidence="2">SMH3187-1</strain>
    </source>
</reference>
<evidence type="ECO:0000256" key="1">
    <source>
        <dbReference type="SAM" id="MobiDB-lite"/>
    </source>
</evidence>
<dbReference type="Proteomes" id="UP001172155">
    <property type="component" value="Unassembled WGS sequence"/>
</dbReference>
<organism evidence="2 3">
    <name type="scientific">Schizothecium vesticola</name>
    <dbReference type="NCBI Taxonomy" id="314040"/>
    <lineage>
        <taxon>Eukaryota</taxon>
        <taxon>Fungi</taxon>
        <taxon>Dikarya</taxon>
        <taxon>Ascomycota</taxon>
        <taxon>Pezizomycotina</taxon>
        <taxon>Sordariomycetes</taxon>
        <taxon>Sordariomycetidae</taxon>
        <taxon>Sordariales</taxon>
        <taxon>Schizotheciaceae</taxon>
        <taxon>Schizothecium</taxon>
    </lineage>
</organism>
<feature type="region of interest" description="Disordered" evidence="1">
    <location>
        <begin position="284"/>
        <end position="358"/>
    </location>
</feature>
<sequence length="476" mass="52109">MDSADHIIPPLIWNCETKEIAFGYPGKPLNIRNASEGHFAIYGDYSSEHGRFVIAISFEEDRLPVLGRQVMYHYLDAADTFVWETEGCLELTIPNYIVTPSSELERQAVMWRICLGPRELITLQSMLSNLRLPADLLKVNRLPKAAKDLIYYNLRSNLMELPVPKSMGSIGHWQNPLAGGTPRFPPYVERAFLNQSIGEIESRQQDAGFIESSILDFEQRQEAMDFAKATTTDDVDCPSGRVIFYDEPGSPTPRFRGASAATTASGRKVTGKYEVPARIVIDCSDNSDASGDETGRPSDVQIRKASASTINQPTQTHGACSSKSARRSPSPANKESKFTIKKEKKSAKDDDGASAGVPTGVRFYSGQTYVNLTKDMGMGAVDLRGGDPAAISETSSESSVLRDVAAGDDWCAVVNDSGEEVCRYRLRDCTAPSMIPSYIKMPPGWAIVRIAKAGGTLSIPKASGGKRRGFRASVRW</sequence>
<evidence type="ECO:0000313" key="3">
    <source>
        <dbReference type="Proteomes" id="UP001172155"/>
    </source>
</evidence>
<gene>
    <name evidence="2" type="ORF">B0T18DRAFT_461257</name>
</gene>
<protein>
    <submittedName>
        <fullName evidence="2">Uncharacterized protein</fullName>
    </submittedName>
</protein>
<proteinExistence type="predicted"/>
<feature type="region of interest" description="Disordered" evidence="1">
    <location>
        <begin position="246"/>
        <end position="269"/>
    </location>
</feature>
<feature type="compositionally biased region" description="Basic and acidic residues" evidence="1">
    <location>
        <begin position="334"/>
        <end position="351"/>
    </location>
</feature>
<dbReference type="EMBL" id="JAUKUD010000003">
    <property type="protein sequence ID" value="KAK0749695.1"/>
    <property type="molecule type" value="Genomic_DNA"/>
</dbReference>
<keyword evidence="3" id="KW-1185">Reference proteome</keyword>
<feature type="compositionally biased region" description="Polar residues" evidence="1">
    <location>
        <begin position="306"/>
        <end position="319"/>
    </location>
</feature>
<evidence type="ECO:0000313" key="2">
    <source>
        <dbReference type="EMBL" id="KAK0749695.1"/>
    </source>
</evidence>
<dbReference type="AlphaFoldDB" id="A0AA40F1U8"/>
<name>A0AA40F1U8_9PEZI</name>
<comment type="caution">
    <text evidence="2">The sequence shown here is derived from an EMBL/GenBank/DDBJ whole genome shotgun (WGS) entry which is preliminary data.</text>
</comment>
<feature type="compositionally biased region" description="Low complexity" evidence="1">
    <location>
        <begin position="321"/>
        <end position="332"/>
    </location>
</feature>